<dbReference type="EMBL" id="AQHZ01000003">
    <property type="protein sequence ID" value="ENO19059.1"/>
    <property type="molecule type" value="Genomic_DNA"/>
</dbReference>
<reference evidence="2 3" key="1">
    <citation type="submission" date="2013-03" db="EMBL/GenBank/DDBJ databases">
        <title>Reference genome for the Human Microbiome Project.</title>
        <authorList>
            <person name="Aqrawi P."/>
            <person name="Ayvaz T."/>
            <person name="Bess C."/>
            <person name="Blankenburg K."/>
            <person name="Coyle M."/>
            <person name="Deng J."/>
            <person name="Forbes L."/>
            <person name="Fowler G."/>
            <person name="Francisco L."/>
            <person name="Fu Q."/>
            <person name="Gibbs R."/>
            <person name="Gross S."/>
            <person name="Gubbala S."/>
            <person name="Hale W."/>
            <person name="Hemphill L."/>
            <person name="Highlander S."/>
            <person name="Hirani K."/>
            <person name="Jackson L."/>
            <person name="Jakkamsetti A."/>
            <person name="Javaid M."/>
            <person name="Jayaseelan J.C."/>
            <person name="Jiang H."/>
            <person name="Joshi V."/>
            <person name="Korchina V."/>
            <person name="Kovar C."/>
            <person name="Lara F."/>
            <person name="Lee S."/>
            <person name="Liu Y."/>
            <person name="Mata R."/>
            <person name="Mathew T."/>
            <person name="Munidasa M."/>
            <person name="Muzny D."/>
            <person name="Nazareth L."/>
            <person name="Ngo R."/>
            <person name="Nguyen L."/>
            <person name="Nguyen N."/>
            <person name="Okwuonu G."/>
            <person name="Ongeri F."/>
            <person name="Palculict T."/>
            <person name="Patil S."/>
            <person name="Petrosino J."/>
            <person name="Pham C."/>
            <person name="Pham P."/>
            <person name="Pu L.-L."/>
            <person name="Qin X."/>
            <person name="Qu J."/>
            <person name="Reid J."/>
            <person name="Ross M."/>
            <person name="Ruth R."/>
            <person name="Saada N."/>
            <person name="San Lucas F."/>
            <person name="Santibanez J."/>
            <person name="Shang Y."/>
            <person name="Simmons D."/>
            <person name="Song X.-Z."/>
            <person name="Tang L.-Y."/>
            <person name="Thornton R."/>
            <person name="Warren J."/>
            <person name="Weissenberger G."/>
            <person name="Wilczek-Boney K."/>
            <person name="Worley K."/>
            <person name="Youmans B."/>
            <person name="Zhang J."/>
            <person name="Zhang L."/>
            <person name="Zhao Z."/>
            <person name="Zhou C."/>
            <person name="Zhu D."/>
            <person name="Zhu Y."/>
        </authorList>
    </citation>
    <scope>NUCLEOTIDE SEQUENCE [LARGE SCALE GENOMIC DNA]</scope>
    <source>
        <strain evidence="2 3">F0333</strain>
    </source>
</reference>
<evidence type="ECO:0000313" key="2">
    <source>
        <dbReference type="EMBL" id="ENO19059.1"/>
    </source>
</evidence>
<dbReference type="HOGENOM" id="CLU_2802697_0_0_11"/>
<feature type="domain" description="YlxR" evidence="1">
    <location>
        <begin position="5"/>
        <end position="53"/>
    </location>
</feature>
<dbReference type="SUPFAM" id="SSF64376">
    <property type="entry name" value="YlxR-like"/>
    <property type="match status" value="1"/>
</dbReference>
<dbReference type="InterPro" id="IPR037465">
    <property type="entry name" value="YlxR"/>
</dbReference>
<dbReference type="PANTHER" id="PTHR34215:SF1">
    <property type="entry name" value="YLXR DOMAIN-CONTAINING PROTEIN"/>
    <property type="match status" value="1"/>
</dbReference>
<dbReference type="STRING" id="888050.HMPREF9004_0203"/>
<dbReference type="Pfam" id="PF04296">
    <property type="entry name" value="YlxR"/>
    <property type="match status" value="1"/>
</dbReference>
<gene>
    <name evidence="2" type="ORF">HMPREF9004_0203</name>
</gene>
<dbReference type="RefSeq" id="WP_005961808.1">
    <property type="nucleotide sequence ID" value="NZ_CP040505.1"/>
</dbReference>
<dbReference type="InterPro" id="IPR007393">
    <property type="entry name" value="YlxR_dom"/>
</dbReference>
<keyword evidence="3" id="KW-1185">Reference proteome</keyword>
<dbReference type="AlphaFoldDB" id="N6WFP7"/>
<sequence length="70" mass="8031">MYHGVVSFDPEAQRPGRGAWIHPDLRCIDKARKRRALTRALRLEEVVSEELWTQCEQVVSSKASPTPELE</sequence>
<accession>N6WFP7</accession>
<dbReference type="PATRIC" id="fig|888050.3.peg.199"/>
<evidence type="ECO:0000313" key="3">
    <source>
        <dbReference type="Proteomes" id="UP000013015"/>
    </source>
</evidence>
<dbReference type="Gene3D" id="3.30.1230.10">
    <property type="entry name" value="YlxR-like"/>
    <property type="match status" value="1"/>
</dbReference>
<dbReference type="InterPro" id="IPR035931">
    <property type="entry name" value="YlxR-like_sf"/>
</dbReference>
<organism evidence="2 3">
    <name type="scientific">Schaalia cardiffensis F0333</name>
    <dbReference type="NCBI Taxonomy" id="888050"/>
    <lineage>
        <taxon>Bacteria</taxon>
        <taxon>Bacillati</taxon>
        <taxon>Actinomycetota</taxon>
        <taxon>Actinomycetes</taxon>
        <taxon>Actinomycetales</taxon>
        <taxon>Actinomycetaceae</taxon>
        <taxon>Schaalia</taxon>
    </lineage>
</organism>
<comment type="caution">
    <text evidence="2">The sequence shown here is derived from an EMBL/GenBank/DDBJ whole genome shotgun (WGS) entry which is preliminary data.</text>
</comment>
<proteinExistence type="predicted"/>
<dbReference type="PANTHER" id="PTHR34215">
    <property type="entry name" value="BLL0784 PROTEIN"/>
    <property type="match status" value="1"/>
</dbReference>
<protein>
    <recommendedName>
        <fullName evidence="1">YlxR domain-containing protein</fullName>
    </recommendedName>
</protein>
<name>N6WFP7_9ACTO</name>
<evidence type="ECO:0000259" key="1">
    <source>
        <dbReference type="Pfam" id="PF04296"/>
    </source>
</evidence>
<dbReference type="Proteomes" id="UP000013015">
    <property type="component" value="Unassembled WGS sequence"/>
</dbReference>